<dbReference type="AlphaFoldDB" id="A0A4P6QAL6"/>
<keyword evidence="1" id="KW-1133">Transmembrane helix</keyword>
<proteinExistence type="predicted"/>
<protein>
    <submittedName>
        <fullName evidence="2">Uncharacterized protein</fullName>
    </submittedName>
</protein>
<keyword evidence="1" id="KW-0472">Membrane</keyword>
<organism evidence="2 3">
    <name type="scientific">Streptomonospora litoralis</name>
    <dbReference type="NCBI Taxonomy" id="2498135"/>
    <lineage>
        <taxon>Bacteria</taxon>
        <taxon>Bacillati</taxon>
        <taxon>Actinomycetota</taxon>
        <taxon>Actinomycetes</taxon>
        <taxon>Streptosporangiales</taxon>
        <taxon>Nocardiopsidaceae</taxon>
        <taxon>Streptomonospora</taxon>
    </lineage>
</organism>
<keyword evidence="3" id="KW-1185">Reference proteome</keyword>
<gene>
    <name evidence="2" type="ORF">EKD16_23790</name>
</gene>
<evidence type="ECO:0000313" key="2">
    <source>
        <dbReference type="EMBL" id="QBI56504.1"/>
    </source>
</evidence>
<name>A0A4P6QAL6_9ACTN</name>
<evidence type="ECO:0000256" key="1">
    <source>
        <dbReference type="SAM" id="Phobius"/>
    </source>
</evidence>
<dbReference type="KEGG" id="strr:EKD16_23790"/>
<feature type="transmembrane region" description="Helical" evidence="1">
    <location>
        <begin position="97"/>
        <end position="115"/>
    </location>
</feature>
<reference evidence="2 3" key="1">
    <citation type="submission" date="2019-02" db="EMBL/GenBank/DDBJ databases">
        <authorList>
            <person name="Khodamoradi S."/>
            <person name="Hahnke R.L."/>
            <person name="Kaempfer P."/>
            <person name="Schumann P."/>
            <person name="Rohde M."/>
            <person name="Steinert M."/>
            <person name="Luzhetskyy A."/>
            <person name="Wink J."/>
            <person name="Ruckert C."/>
        </authorList>
    </citation>
    <scope>NUCLEOTIDE SEQUENCE [LARGE SCALE GENOMIC DNA]</scope>
    <source>
        <strain evidence="2 3">M2</strain>
    </source>
</reference>
<dbReference type="Proteomes" id="UP000292235">
    <property type="component" value="Chromosome"/>
</dbReference>
<accession>A0A4P6QAL6</accession>
<feature type="transmembrane region" description="Helical" evidence="1">
    <location>
        <begin position="46"/>
        <end position="70"/>
    </location>
</feature>
<keyword evidence="1" id="KW-0812">Transmembrane</keyword>
<sequence length="117" mass="12850">MACPGGYVWINMIGVADGCIELDGKPSTADGVVGRCRRNRRWRPHVVGSMPGLMIALSTGVLLMCALFVFTPRRALARYVSARFEDPEAVPTSRDWVIIRICFAALGLSIVYLMATF</sequence>
<dbReference type="EMBL" id="CP036455">
    <property type="protein sequence ID" value="QBI56504.1"/>
    <property type="molecule type" value="Genomic_DNA"/>
</dbReference>
<evidence type="ECO:0000313" key="3">
    <source>
        <dbReference type="Proteomes" id="UP000292235"/>
    </source>
</evidence>